<dbReference type="NCBIfam" id="TIGR01251">
    <property type="entry name" value="ribP_PPkin"/>
    <property type="match status" value="1"/>
</dbReference>
<evidence type="ECO:0000256" key="3">
    <source>
        <dbReference type="ARBA" id="ARBA00022727"/>
    </source>
</evidence>
<dbReference type="EC" id="2.7.6.1" evidence="1"/>
<name>A0A1M7H162_9FIRM</name>
<keyword evidence="4" id="KW-0547">Nucleotide-binding</keyword>
<keyword evidence="5 11" id="KW-0418">Kinase</keyword>
<dbReference type="SUPFAM" id="SSF53271">
    <property type="entry name" value="PRTase-like"/>
    <property type="match status" value="2"/>
</dbReference>
<evidence type="ECO:0000256" key="6">
    <source>
        <dbReference type="ARBA" id="ARBA00022840"/>
    </source>
</evidence>
<dbReference type="PANTHER" id="PTHR10210">
    <property type="entry name" value="RIBOSE-PHOSPHATE DIPHOSPHOKINASE FAMILY MEMBER"/>
    <property type="match status" value="1"/>
</dbReference>
<dbReference type="InterPro" id="IPR005946">
    <property type="entry name" value="Rib-P_diPkinase"/>
</dbReference>
<keyword evidence="2" id="KW-0808">Transferase</keyword>
<dbReference type="AlphaFoldDB" id="A0A1M7H162"/>
<evidence type="ECO:0000256" key="7">
    <source>
        <dbReference type="ARBA" id="ARBA00049535"/>
    </source>
</evidence>
<evidence type="ECO:0000256" key="1">
    <source>
        <dbReference type="ARBA" id="ARBA00013247"/>
    </source>
</evidence>
<organism evidence="11 12">
    <name type="scientific">Anaerosporobacter mobilis DSM 15930</name>
    <dbReference type="NCBI Taxonomy" id="1120996"/>
    <lineage>
        <taxon>Bacteria</taxon>
        <taxon>Bacillati</taxon>
        <taxon>Bacillota</taxon>
        <taxon>Clostridia</taxon>
        <taxon>Lachnospirales</taxon>
        <taxon>Lachnospiraceae</taxon>
        <taxon>Anaerosporobacter</taxon>
    </lineage>
</organism>
<comment type="similarity">
    <text evidence="8">Belongs to the ribose-phosphate pyrophosphokinase family.</text>
</comment>
<dbReference type="GO" id="GO:0006015">
    <property type="term" value="P:5-phosphoribose 1-diphosphate biosynthetic process"/>
    <property type="evidence" value="ECO:0007669"/>
    <property type="project" value="TreeGrafter"/>
</dbReference>
<comment type="catalytic activity">
    <reaction evidence="7">
        <text>D-ribose 5-phosphate + ATP = 5-phospho-alpha-D-ribose 1-diphosphate + AMP + H(+)</text>
        <dbReference type="Rhea" id="RHEA:15609"/>
        <dbReference type="ChEBI" id="CHEBI:15378"/>
        <dbReference type="ChEBI" id="CHEBI:30616"/>
        <dbReference type="ChEBI" id="CHEBI:58017"/>
        <dbReference type="ChEBI" id="CHEBI:78346"/>
        <dbReference type="ChEBI" id="CHEBI:456215"/>
        <dbReference type="EC" id="2.7.6.1"/>
    </reaction>
</comment>
<dbReference type="Pfam" id="PF13793">
    <property type="entry name" value="Pribosyltran_N"/>
    <property type="match status" value="1"/>
</dbReference>
<keyword evidence="12" id="KW-1185">Reference proteome</keyword>
<keyword evidence="6" id="KW-0067">ATP-binding</keyword>
<dbReference type="GO" id="GO:0002189">
    <property type="term" value="C:ribose phosphate diphosphokinase complex"/>
    <property type="evidence" value="ECO:0007669"/>
    <property type="project" value="TreeGrafter"/>
</dbReference>
<reference evidence="11 12" key="1">
    <citation type="submission" date="2016-11" db="EMBL/GenBank/DDBJ databases">
        <authorList>
            <person name="Jaros S."/>
            <person name="Januszkiewicz K."/>
            <person name="Wedrychowicz H."/>
        </authorList>
    </citation>
    <scope>NUCLEOTIDE SEQUENCE [LARGE SCALE GENOMIC DNA]</scope>
    <source>
        <strain evidence="11 12">DSM 15930</strain>
    </source>
</reference>
<dbReference type="EMBL" id="FRCP01000007">
    <property type="protein sequence ID" value="SHM21889.1"/>
    <property type="molecule type" value="Genomic_DNA"/>
</dbReference>
<sequence>MTKVSFSEYIPVAPLKIYAHSSCEDLGSLVNNDIIHSRNNDSAREKAHALARIGYQSDSYLLDADCFRFGTGEAKAKLNESVRGKDLYIIADVTNHSGAYQASGYTTFTSPDDIFQDIKRIIAACNGKPYRTTVILPYLYENRQNRRNVLESLDCATALQELANMGVKNIITFESHDPTVQNAIPIQGFDNFTTALQFIREIAHTQNDITFDKENLMIVSPDDGGMSRAVYYANVLGVDMGMFYKRRNYTTKENTHGKNPVLGFEFLGNNVADKDIIVVDDMIATGTTVIETAYELKKRHARNIYIAATFGLFSEGFARFDKAYEDGVISRIYTTNLAYASEELKNKPYYTSVDLSKYISLIINTLNHDTSVNDILDPTIRIQELLAEIRK</sequence>
<dbReference type="GO" id="GO:0006164">
    <property type="term" value="P:purine nucleotide biosynthetic process"/>
    <property type="evidence" value="ECO:0007669"/>
    <property type="project" value="TreeGrafter"/>
</dbReference>
<dbReference type="Gene3D" id="3.40.50.2020">
    <property type="match status" value="2"/>
</dbReference>
<dbReference type="GO" id="GO:0005524">
    <property type="term" value="F:ATP binding"/>
    <property type="evidence" value="ECO:0007669"/>
    <property type="project" value="UniProtKB-KW"/>
</dbReference>
<evidence type="ECO:0000256" key="4">
    <source>
        <dbReference type="ARBA" id="ARBA00022741"/>
    </source>
</evidence>
<dbReference type="GO" id="GO:0005737">
    <property type="term" value="C:cytoplasm"/>
    <property type="evidence" value="ECO:0007669"/>
    <property type="project" value="TreeGrafter"/>
</dbReference>
<dbReference type="InterPro" id="IPR000836">
    <property type="entry name" value="PRTase_dom"/>
</dbReference>
<dbReference type="Pfam" id="PF00156">
    <property type="entry name" value="Pribosyltran"/>
    <property type="match status" value="1"/>
</dbReference>
<evidence type="ECO:0000313" key="12">
    <source>
        <dbReference type="Proteomes" id="UP000184038"/>
    </source>
</evidence>
<protein>
    <recommendedName>
        <fullName evidence="1">ribose-phosphate diphosphokinase</fullName>
        <ecNumber evidence="1">2.7.6.1</ecNumber>
    </recommendedName>
</protein>
<feature type="domain" description="Ribose-phosphate pyrophosphokinase N-terminal" evidence="10">
    <location>
        <begin position="52"/>
        <end position="166"/>
    </location>
</feature>
<evidence type="ECO:0000256" key="5">
    <source>
        <dbReference type="ARBA" id="ARBA00022777"/>
    </source>
</evidence>
<dbReference type="GO" id="GO:0016301">
    <property type="term" value="F:kinase activity"/>
    <property type="evidence" value="ECO:0007669"/>
    <property type="project" value="UniProtKB-KW"/>
</dbReference>
<accession>A0A1M7H162</accession>
<feature type="domain" description="Phosphoribosyltransferase" evidence="9">
    <location>
        <begin position="194"/>
        <end position="310"/>
    </location>
</feature>
<evidence type="ECO:0000259" key="10">
    <source>
        <dbReference type="Pfam" id="PF13793"/>
    </source>
</evidence>
<evidence type="ECO:0000256" key="2">
    <source>
        <dbReference type="ARBA" id="ARBA00022679"/>
    </source>
</evidence>
<gene>
    <name evidence="11" type="ORF">SAMN02746066_01217</name>
</gene>
<dbReference type="PANTHER" id="PTHR10210:SF32">
    <property type="entry name" value="RIBOSE-PHOSPHATE PYROPHOSPHOKINASE 2"/>
    <property type="match status" value="1"/>
</dbReference>
<dbReference type="STRING" id="1120996.SAMN02746066_01217"/>
<dbReference type="InterPro" id="IPR029057">
    <property type="entry name" value="PRTase-like"/>
</dbReference>
<evidence type="ECO:0000259" key="9">
    <source>
        <dbReference type="Pfam" id="PF00156"/>
    </source>
</evidence>
<dbReference type="InterPro" id="IPR029099">
    <property type="entry name" value="Pribosyltran_N"/>
</dbReference>
<dbReference type="OrthoDB" id="9777067at2"/>
<dbReference type="GO" id="GO:0004749">
    <property type="term" value="F:ribose phosphate diphosphokinase activity"/>
    <property type="evidence" value="ECO:0007669"/>
    <property type="project" value="UniProtKB-EC"/>
</dbReference>
<dbReference type="RefSeq" id="WP_073284577.1">
    <property type="nucleotide sequence ID" value="NZ_FRCP01000007.1"/>
</dbReference>
<dbReference type="CDD" id="cd06223">
    <property type="entry name" value="PRTases_typeI"/>
    <property type="match status" value="1"/>
</dbReference>
<dbReference type="GO" id="GO:0000287">
    <property type="term" value="F:magnesium ion binding"/>
    <property type="evidence" value="ECO:0007669"/>
    <property type="project" value="InterPro"/>
</dbReference>
<proteinExistence type="inferred from homology"/>
<dbReference type="Proteomes" id="UP000184038">
    <property type="component" value="Unassembled WGS sequence"/>
</dbReference>
<evidence type="ECO:0000313" key="11">
    <source>
        <dbReference type="EMBL" id="SHM21889.1"/>
    </source>
</evidence>
<keyword evidence="3 8" id="KW-0545">Nucleotide biosynthesis</keyword>
<evidence type="ECO:0000256" key="8">
    <source>
        <dbReference type="RuleBase" id="RU004324"/>
    </source>
</evidence>
<dbReference type="NCBIfam" id="NF005299">
    <property type="entry name" value="PRK06827.1"/>
    <property type="match status" value="1"/>
</dbReference>